<dbReference type="InterPro" id="IPR012296">
    <property type="entry name" value="Nuclease_put_TT1808"/>
</dbReference>
<dbReference type="InterPro" id="IPR008538">
    <property type="entry name" value="Uma2"/>
</dbReference>
<organism evidence="2 3">
    <name type="scientific">Leptolyngbya foveolarum</name>
    <dbReference type="NCBI Taxonomy" id="47253"/>
    <lineage>
        <taxon>Bacteria</taxon>
        <taxon>Bacillati</taxon>
        <taxon>Cyanobacteriota</taxon>
        <taxon>Cyanophyceae</taxon>
        <taxon>Leptolyngbyales</taxon>
        <taxon>Leptolyngbyaceae</taxon>
        <taxon>Leptolyngbya group</taxon>
        <taxon>Leptolyngbya</taxon>
    </lineage>
</organism>
<evidence type="ECO:0000313" key="2">
    <source>
        <dbReference type="EMBL" id="PZO16766.1"/>
    </source>
</evidence>
<dbReference type="Pfam" id="PF05685">
    <property type="entry name" value="Uma2"/>
    <property type="match status" value="1"/>
</dbReference>
<dbReference type="Proteomes" id="UP000249354">
    <property type="component" value="Unassembled WGS sequence"/>
</dbReference>
<sequence length="215" mass="23913">MVSAPPKILTNTWVKAAWDEFVAIADNPDQIKLGKAQFYYDNGSMRIENMTTGFSHGRSHFLLASAISLYGTLQDLNFISLDNGSFRKPGERECQPDLAFYFGNDLPEIPPGNSPVSVDLYGPPTLAIEISASTLSDDMGQKRLLYERLDVDEYWIVDVANAKIIALSISEGGSRQVQTSVVLPDLQIAVIEEALRRIQSENDGEVNRWLLKQFA</sequence>
<proteinExistence type="predicted"/>
<dbReference type="CDD" id="cd06260">
    <property type="entry name" value="DUF820-like"/>
    <property type="match status" value="1"/>
</dbReference>
<evidence type="ECO:0000313" key="3">
    <source>
        <dbReference type="Proteomes" id="UP000249354"/>
    </source>
</evidence>
<gene>
    <name evidence="2" type="ORF">DCF25_12135</name>
</gene>
<evidence type="ECO:0000259" key="1">
    <source>
        <dbReference type="Pfam" id="PF05685"/>
    </source>
</evidence>
<accession>A0A2W4U655</accession>
<name>A0A2W4U655_9CYAN</name>
<dbReference type="PANTHER" id="PTHR35400">
    <property type="entry name" value="SLR1083 PROTEIN"/>
    <property type="match status" value="1"/>
</dbReference>
<reference evidence="3" key="1">
    <citation type="submission" date="2018-04" db="EMBL/GenBank/DDBJ databases">
        <authorList>
            <person name="Cornet L."/>
        </authorList>
    </citation>
    <scope>NUCLEOTIDE SEQUENCE [LARGE SCALE GENOMIC DNA]</scope>
</reference>
<protein>
    <recommendedName>
        <fullName evidence="1">Putative restriction endonuclease domain-containing protein</fullName>
    </recommendedName>
</protein>
<dbReference type="Gene3D" id="3.90.1570.10">
    <property type="entry name" value="tt1808, chain A"/>
    <property type="match status" value="1"/>
</dbReference>
<feature type="domain" description="Putative restriction endonuclease" evidence="1">
    <location>
        <begin position="35"/>
        <end position="196"/>
    </location>
</feature>
<dbReference type="EMBL" id="QBMC01000076">
    <property type="protein sequence ID" value="PZO16766.1"/>
    <property type="molecule type" value="Genomic_DNA"/>
</dbReference>
<dbReference type="SUPFAM" id="SSF52980">
    <property type="entry name" value="Restriction endonuclease-like"/>
    <property type="match status" value="1"/>
</dbReference>
<dbReference type="PANTHER" id="PTHR35400:SF1">
    <property type="entry name" value="SLR1083 PROTEIN"/>
    <property type="match status" value="1"/>
</dbReference>
<comment type="caution">
    <text evidence="2">The sequence shown here is derived from an EMBL/GenBank/DDBJ whole genome shotgun (WGS) entry which is preliminary data.</text>
</comment>
<dbReference type="AlphaFoldDB" id="A0A2W4U655"/>
<reference evidence="2 3" key="2">
    <citation type="submission" date="2018-06" db="EMBL/GenBank/DDBJ databases">
        <title>Metagenomic assembly of (sub)arctic Cyanobacteria and their associated microbiome from non-axenic cultures.</title>
        <authorList>
            <person name="Baurain D."/>
        </authorList>
    </citation>
    <scope>NUCLEOTIDE SEQUENCE [LARGE SCALE GENOMIC DNA]</scope>
    <source>
        <strain evidence="2">ULC129bin1</strain>
    </source>
</reference>
<dbReference type="InterPro" id="IPR011335">
    <property type="entry name" value="Restrct_endonuc-II-like"/>
</dbReference>